<evidence type="ECO:0000256" key="1">
    <source>
        <dbReference type="ARBA" id="ARBA00008482"/>
    </source>
</evidence>
<dbReference type="PROSITE" id="PS50250">
    <property type="entry name" value="PCI"/>
    <property type="match status" value="1"/>
</dbReference>
<proteinExistence type="inferred from homology"/>
<organism evidence="4 7">
    <name type="scientific">Cafeteria roenbergensis</name>
    <name type="common">Marine flagellate</name>
    <dbReference type="NCBI Taxonomy" id="33653"/>
    <lineage>
        <taxon>Eukaryota</taxon>
        <taxon>Sar</taxon>
        <taxon>Stramenopiles</taxon>
        <taxon>Bigyra</taxon>
        <taxon>Opalozoa</taxon>
        <taxon>Bicosoecida</taxon>
        <taxon>Cafeteriaceae</taxon>
        <taxon>Cafeteria</taxon>
    </lineage>
</organism>
<dbReference type="GO" id="GO:0008180">
    <property type="term" value="C:COP9 signalosome"/>
    <property type="evidence" value="ECO:0007669"/>
    <property type="project" value="UniProtKB-KW"/>
</dbReference>
<dbReference type="SMART" id="SM00088">
    <property type="entry name" value="PINT"/>
    <property type="match status" value="1"/>
</dbReference>
<dbReference type="InterPro" id="IPR045237">
    <property type="entry name" value="COPS7/eIF3m"/>
</dbReference>
<evidence type="ECO:0000313" key="5">
    <source>
        <dbReference type="EMBL" id="KAA0155049.1"/>
    </source>
</evidence>
<dbReference type="PANTHER" id="PTHR15350">
    <property type="entry name" value="COP9 SIGNALOSOME COMPLEX SUBUNIT 7/DENDRITIC CELL PROTEIN GA17"/>
    <property type="match status" value="1"/>
</dbReference>
<reference evidence="6 7" key="1">
    <citation type="submission" date="2019-07" db="EMBL/GenBank/DDBJ databases">
        <title>Genomes of Cafeteria roenbergensis.</title>
        <authorList>
            <person name="Fischer M.G."/>
            <person name="Hackl T."/>
            <person name="Roman M."/>
        </authorList>
    </citation>
    <scope>NUCLEOTIDE SEQUENCE [LARGE SCALE GENOMIC DNA]</scope>
    <source>
        <strain evidence="4 7">Cflag</strain>
        <strain evidence="5 6">RCC970-E3</strain>
    </source>
</reference>
<protein>
    <recommendedName>
        <fullName evidence="3">PCI domain-containing protein</fullName>
    </recommendedName>
</protein>
<dbReference type="PANTHER" id="PTHR15350:SF5">
    <property type="entry name" value="COP9 SIGNALOSOME COMPLEX SUBUNIT 7"/>
    <property type="match status" value="1"/>
</dbReference>
<dbReference type="Proteomes" id="UP000324907">
    <property type="component" value="Unassembled WGS sequence"/>
</dbReference>
<keyword evidence="2" id="KW-0736">Signalosome</keyword>
<evidence type="ECO:0000313" key="6">
    <source>
        <dbReference type="Proteomes" id="UP000324907"/>
    </source>
</evidence>
<dbReference type="EMBL" id="VLTM01000178">
    <property type="protein sequence ID" value="KAA0146753.1"/>
    <property type="molecule type" value="Genomic_DNA"/>
</dbReference>
<comment type="similarity">
    <text evidence="1">Belongs to the CSN7/EIF3M family. CSN7 subfamily.</text>
</comment>
<name>A0A5A8C148_CAFRO</name>
<evidence type="ECO:0000259" key="3">
    <source>
        <dbReference type="PROSITE" id="PS50250"/>
    </source>
</evidence>
<comment type="caution">
    <text evidence="4">The sequence shown here is derived from an EMBL/GenBank/DDBJ whole genome shotgun (WGS) entry which is preliminary data.</text>
</comment>
<sequence>MALDKAVALLDSATAATGVRMAVEQTLNDRHVFFVGSLLDHKAISLLDGSEYAGWLKALRLFAHGTYSEFKADRSSYPELSARAAWKLKQLSLMTTAAKNARPAYDDLQRDLDLASPAEVERLAISCIDAGLLDAKLNQRESVVEVRSVRGRDLAVEDIPASLAKLDMWQAAIKASIARLEAEAGRASASYAAGQEMASSVETVLGQAVVSAAAAEPEAAKGRRGASGGFMDGAGLLRGVMGGVFGRMGGPARRDPRRR</sequence>
<evidence type="ECO:0000313" key="7">
    <source>
        <dbReference type="Proteomes" id="UP000325113"/>
    </source>
</evidence>
<dbReference type="Pfam" id="PF01399">
    <property type="entry name" value="PCI"/>
    <property type="match status" value="1"/>
</dbReference>
<dbReference type="InterPro" id="IPR000717">
    <property type="entry name" value="PCI_dom"/>
</dbReference>
<dbReference type="AlphaFoldDB" id="A0A5A8C148"/>
<dbReference type="Proteomes" id="UP000325113">
    <property type="component" value="Unassembled WGS sequence"/>
</dbReference>
<gene>
    <name evidence="5" type="ORF">FNF28_06760</name>
    <name evidence="4" type="ORF">FNF31_07706</name>
</gene>
<evidence type="ECO:0000313" key="4">
    <source>
        <dbReference type="EMBL" id="KAA0146753.1"/>
    </source>
</evidence>
<dbReference type="EMBL" id="VLTL01000185">
    <property type="protein sequence ID" value="KAA0155049.1"/>
    <property type="molecule type" value="Genomic_DNA"/>
</dbReference>
<accession>A0A5A8C148</accession>
<feature type="domain" description="PCI" evidence="3">
    <location>
        <begin position="1"/>
        <end position="151"/>
    </location>
</feature>
<evidence type="ECO:0000256" key="2">
    <source>
        <dbReference type="ARBA" id="ARBA00022790"/>
    </source>
</evidence>